<dbReference type="EMBL" id="LXQA010415484">
    <property type="protein sequence ID" value="MCI50371.1"/>
    <property type="molecule type" value="Genomic_DNA"/>
</dbReference>
<comment type="caution">
    <text evidence="1">The sequence shown here is derived from an EMBL/GenBank/DDBJ whole genome shotgun (WGS) entry which is preliminary data.</text>
</comment>
<accession>A0A392SNB4</accession>
<name>A0A392SNB4_9FABA</name>
<dbReference type="Gene3D" id="3.10.10.10">
    <property type="entry name" value="HIV Type 1 Reverse Transcriptase, subunit A, domain 1"/>
    <property type="match status" value="1"/>
</dbReference>
<feature type="non-terminal residue" evidence="1">
    <location>
        <position position="101"/>
    </location>
</feature>
<dbReference type="SUPFAM" id="SSF56672">
    <property type="entry name" value="DNA/RNA polymerases"/>
    <property type="match status" value="1"/>
</dbReference>
<evidence type="ECO:0008006" key="3">
    <source>
        <dbReference type="Google" id="ProtNLM"/>
    </source>
</evidence>
<dbReference type="Proteomes" id="UP000265520">
    <property type="component" value="Unassembled WGS sequence"/>
</dbReference>
<dbReference type="AlphaFoldDB" id="A0A392SNB4"/>
<evidence type="ECO:0000313" key="2">
    <source>
        <dbReference type="Proteomes" id="UP000265520"/>
    </source>
</evidence>
<keyword evidence="2" id="KW-1185">Reference proteome</keyword>
<dbReference type="InterPro" id="IPR043502">
    <property type="entry name" value="DNA/RNA_pol_sf"/>
</dbReference>
<protein>
    <recommendedName>
        <fullName evidence="3">Reverse transcriptase domain-containing protein</fullName>
    </recommendedName>
</protein>
<sequence>MKKNKEAIGWKLSDLKGISPSYCMHNIMMEEDYKPVAQPQRRLNPTMKEVVRKEVVKLLEADMIYTISDSAWVSPVQVVLKKGGMTVITNDKNELIPSRTV</sequence>
<evidence type="ECO:0000313" key="1">
    <source>
        <dbReference type="EMBL" id="MCI50371.1"/>
    </source>
</evidence>
<proteinExistence type="predicted"/>
<reference evidence="1 2" key="1">
    <citation type="journal article" date="2018" name="Front. Plant Sci.">
        <title>Red Clover (Trifolium pratense) and Zigzag Clover (T. medium) - A Picture of Genomic Similarities and Differences.</title>
        <authorList>
            <person name="Dluhosova J."/>
            <person name="Istvanek J."/>
            <person name="Nedelnik J."/>
            <person name="Repkova J."/>
        </authorList>
    </citation>
    <scope>NUCLEOTIDE SEQUENCE [LARGE SCALE GENOMIC DNA]</scope>
    <source>
        <strain evidence="2">cv. 10/8</strain>
        <tissue evidence="1">Leaf</tissue>
    </source>
</reference>
<organism evidence="1 2">
    <name type="scientific">Trifolium medium</name>
    <dbReference type="NCBI Taxonomy" id="97028"/>
    <lineage>
        <taxon>Eukaryota</taxon>
        <taxon>Viridiplantae</taxon>
        <taxon>Streptophyta</taxon>
        <taxon>Embryophyta</taxon>
        <taxon>Tracheophyta</taxon>
        <taxon>Spermatophyta</taxon>
        <taxon>Magnoliopsida</taxon>
        <taxon>eudicotyledons</taxon>
        <taxon>Gunneridae</taxon>
        <taxon>Pentapetalae</taxon>
        <taxon>rosids</taxon>
        <taxon>fabids</taxon>
        <taxon>Fabales</taxon>
        <taxon>Fabaceae</taxon>
        <taxon>Papilionoideae</taxon>
        <taxon>50 kb inversion clade</taxon>
        <taxon>NPAAA clade</taxon>
        <taxon>Hologalegina</taxon>
        <taxon>IRL clade</taxon>
        <taxon>Trifolieae</taxon>
        <taxon>Trifolium</taxon>
    </lineage>
</organism>